<proteinExistence type="predicted"/>
<feature type="transmembrane region" description="Helical" evidence="1">
    <location>
        <begin position="242"/>
        <end position="261"/>
    </location>
</feature>
<dbReference type="EMBL" id="QXFX01001523">
    <property type="protein sequence ID" value="KAE9088900.1"/>
    <property type="molecule type" value="Genomic_DNA"/>
</dbReference>
<evidence type="ECO:0000313" key="2">
    <source>
        <dbReference type="EMBL" id="KAE9088900.1"/>
    </source>
</evidence>
<organism evidence="2 3">
    <name type="scientific">Phytophthora fragariae</name>
    <dbReference type="NCBI Taxonomy" id="53985"/>
    <lineage>
        <taxon>Eukaryota</taxon>
        <taxon>Sar</taxon>
        <taxon>Stramenopiles</taxon>
        <taxon>Oomycota</taxon>
        <taxon>Peronosporomycetes</taxon>
        <taxon>Peronosporales</taxon>
        <taxon>Peronosporaceae</taxon>
        <taxon>Phytophthora</taxon>
    </lineage>
</organism>
<keyword evidence="1" id="KW-0472">Membrane</keyword>
<reference evidence="2 3" key="1">
    <citation type="submission" date="2018-09" db="EMBL/GenBank/DDBJ databases">
        <title>Genomic investigation of the strawberry pathogen Phytophthora fragariae indicates pathogenicity is determined by transcriptional variation in three key races.</title>
        <authorList>
            <person name="Adams T.M."/>
            <person name="Armitage A.D."/>
            <person name="Sobczyk M.K."/>
            <person name="Bates H.J."/>
            <person name="Dunwell J.M."/>
            <person name="Nellist C.F."/>
            <person name="Harrison R.J."/>
        </authorList>
    </citation>
    <scope>NUCLEOTIDE SEQUENCE [LARGE SCALE GENOMIC DNA]</scope>
    <source>
        <strain evidence="2 3">ONT-3</strain>
    </source>
</reference>
<evidence type="ECO:0000313" key="3">
    <source>
        <dbReference type="Proteomes" id="UP000488956"/>
    </source>
</evidence>
<gene>
    <name evidence="2" type="ORF">PF010_g19207</name>
</gene>
<dbReference type="Proteomes" id="UP000488956">
    <property type="component" value="Unassembled WGS sequence"/>
</dbReference>
<comment type="caution">
    <text evidence="2">The sequence shown here is derived from an EMBL/GenBank/DDBJ whole genome shotgun (WGS) entry which is preliminary data.</text>
</comment>
<name>A0A6G0KHV6_9STRA</name>
<dbReference type="AlphaFoldDB" id="A0A6G0KHV6"/>
<protein>
    <submittedName>
        <fullName evidence="2">Uncharacterized protein</fullName>
    </submittedName>
</protein>
<keyword evidence="1" id="KW-0812">Transmembrane</keyword>
<accession>A0A6G0KHV6</accession>
<keyword evidence="1" id="KW-1133">Transmembrane helix</keyword>
<evidence type="ECO:0000256" key="1">
    <source>
        <dbReference type="SAM" id="Phobius"/>
    </source>
</evidence>
<sequence>MAVVVSASFTFIVSSVELSFVVGGATTGTAALGVVAAVVDGLFTRVARAATTAGIGRLLVGCRAASSCSTVTALLLTSCSSWCSCWWGAPRHCRRRTRRHGCLHRTHRRCQLLQGRQHCCGVLCCWHHRGTTASATEVVTDGTTAATVPAVPAAAGGVSIVPALAVLAGEVACIVSAGTSLSCWSVGAGDIIATQRFELLLPLSAPSSCSLSLVLSPSSSLSRVCVTLLVFGRRVIFDLPDFFFRVGAIVVVAVVVVQVVGNRNVLHCPCMTTM</sequence>